<keyword evidence="3" id="KW-1185">Reference proteome</keyword>
<dbReference type="KEGG" id="vg:14039047"/>
<accession>K7XR58</accession>
<dbReference type="RefSeq" id="YP_007016524.1">
    <property type="nucleotide sequence ID" value="NC_019559.2"/>
</dbReference>
<name>K7XR58_RCMVE</name>
<keyword evidence="1" id="KW-0812">Transmembrane</keyword>
<sequence length="328" mass="35978">MILFIMGFFLVYIPLLVSVLSVSSTSSLDAPPGWDPSFVKFNRPTRTRDVYDGQTSVLNCSFYNVPDSGFMGWMRCPPGPNSDTCRYMWVEYNSPFSFTGTGTYDDGHVALVSVHTQRINTGNVTVFMGLELRSVFENLGGHACIVVSPRSGLTDKNLIPKYSSFILTAGIDKEILIRGHIMRARFSVANNIVPDTNSFGASLLRVKNGPVVQFEGRIHALGSEINTSTISFTKIKEPDATVFSLTVDLSDDDIGFSIELDDGHGGLLGRTGVHTKKRRKMKLLEIFALFATLIVSLVAVTIAVPHAETPFSLWCALCVGWLLHDAAD</sequence>
<keyword evidence="1" id="KW-0472">Membrane</keyword>
<evidence type="ECO:0000313" key="2">
    <source>
        <dbReference type="EMBL" id="AFX83441.1"/>
    </source>
</evidence>
<feature type="transmembrane region" description="Helical" evidence="1">
    <location>
        <begin position="6"/>
        <end position="23"/>
    </location>
</feature>
<organism evidence="2 3">
    <name type="scientific">Rat cytomegalovirus (isolate England)</name>
    <name type="common">RCMV-E</name>
    <name type="synonym">Murid herpesvirus 8</name>
    <dbReference type="NCBI Taxonomy" id="1261657"/>
    <lineage>
        <taxon>Viruses</taxon>
        <taxon>Duplodnaviria</taxon>
        <taxon>Heunggongvirae</taxon>
        <taxon>Peploviricota</taxon>
        <taxon>Herviviricetes</taxon>
        <taxon>Herpesvirales</taxon>
        <taxon>Orthoherpesviridae</taxon>
        <taxon>Betaherpesvirinae</taxon>
        <taxon>Muromegalovirus</taxon>
        <taxon>Muromegalovirus muridbeta8</taxon>
    </lineage>
</organism>
<dbReference type="GeneID" id="14039047"/>
<proteinExistence type="predicted"/>
<evidence type="ECO:0000256" key="1">
    <source>
        <dbReference type="SAM" id="Phobius"/>
    </source>
</evidence>
<gene>
    <name evidence="2" type="primary">e137</name>
</gene>
<dbReference type="EMBL" id="JX867617">
    <property type="protein sequence ID" value="AFX83441.1"/>
    <property type="molecule type" value="Genomic_DNA"/>
</dbReference>
<evidence type="ECO:0000313" key="3">
    <source>
        <dbReference type="Proteomes" id="UP000127637"/>
    </source>
</evidence>
<feature type="transmembrane region" description="Helical" evidence="1">
    <location>
        <begin position="286"/>
        <end position="305"/>
    </location>
</feature>
<dbReference type="Proteomes" id="UP000127637">
    <property type="component" value="Segment"/>
</dbReference>
<reference evidence="2 3" key="1">
    <citation type="journal article" date="2012" name="J. Virol.">
        <title>Complete genome sequence of the english isolate of rat cytomegalovirus (Murid herpesvirus 8).</title>
        <authorList>
            <person name="Ettinger J."/>
            <person name="Geyer H."/>
            <person name="Nitsche A."/>
            <person name="Zimmermann A."/>
            <person name="Brune W."/>
            <person name="Sandford G.R."/>
            <person name="Hayward G.S."/>
            <person name="Voigt S."/>
        </authorList>
    </citation>
    <scope>NUCLEOTIDE SEQUENCE [LARGE SCALE GENOMIC DNA]</scope>
    <source>
        <strain evidence="2">England</strain>
    </source>
</reference>
<reference evidence="2 3" key="2">
    <citation type="journal article" date="2015" name="J. Gen. Virol.">
        <title>The English isolate and a newly identified Berlin isolate of Rat Cytomegalovirus (RCMV) share similarities with but separate as an anciently diverged clade from Mouse CMV and the Maastricht isolate of RCMV.</title>
        <authorList>
            <person name="Geyer H."/>
            <person name="Ettinger J."/>
            <person name="Moller L."/>
            <person name="Schmolz E."/>
            <person name="Nitsche A."/>
            <person name="Brune W."/>
            <person name="Heaggans S."/>
            <person name="Sandford G.R."/>
            <person name="Hayward G.S."/>
            <person name="Voigt S."/>
        </authorList>
    </citation>
    <scope>NUCLEOTIDE SEQUENCE [LARGE SCALE GENOMIC DNA]</scope>
    <source>
        <strain evidence="2">England</strain>
    </source>
</reference>
<keyword evidence="1" id="KW-1133">Transmembrane helix</keyword>
<dbReference type="OrthoDB" id="17112at10239"/>
<protein>
    <submittedName>
        <fullName evidence="2">E137</fullName>
    </submittedName>
</protein>
<organismHost>
    <name type="scientific">Rattus norvegicus</name>
    <name type="common">Rat</name>
    <dbReference type="NCBI Taxonomy" id="10116"/>
</organismHost>